<evidence type="ECO:0000313" key="2">
    <source>
        <dbReference type="Proteomes" id="UP000494261"/>
    </source>
</evidence>
<gene>
    <name evidence="1" type="ORF">BLA13014_07157</name>
</gene>
<protein>
    <submittedName>
        <fullName evidence="1">Uncharacterized protein</fullName>
    </submittedName>
</protein>
<organism evidence="1 2">
    <name type="scientific">Burkholderia aenigmatica</name>
    <dbReference type="NCBI Taxonomy" id="2015348"/>
    <lineage>
        <taxon>Bacteria</taxon>
        <taxon>Pseudomonadati</taxon>
        <taxon>Pseudomonadota</taxon>
        <taxon>Betaproteobacteria</taxon>
        <taxon>Burkholderiales</taxon>
        <taxon>Burkholderiaceae</taxon>
        <taxon>Burkholderia</taxon>
        <taxon>Burkholderia cepacia complex</taxon>
    </lineage>
</organism>
<accession>A0A6P2S413</accession>
<reference evidence="1 2" key="1">
    <citation type="submission" date="2019-09" db="EMBL/GenBank/DDBJ databases">
        <authorList>
            <person name="Depoorter E."/>
        </authorList>
    </citation>
    <scope>NUCLEOTIDE SEQUENCE [LARGE SCALE GENOMIC DNA]</scope>
    <source>
        <strain evidence="1">LMG 13014</strain>
    </source>
</reference>
<name>A0A6P2S413_9BURK</name>
<dbReference type="AlphaFoldDB" id="A0A6P2S413"/>
<dbReference type="Proteomes" id="UP000494261">
    <property type="component" value="Unassembled WGS sequence"/>
</dbReference>
<evidence type="ECO:0000313" key="1">
    <source>
        <dbReference type="EMBL" id="VWC44476.1"/>
    </source>
</evidence>
<sequence length="37" mass="4237">MGRCAVAGVSKKDAEERVREYPEKIDMPPRVEKRYAA</sequence>
<dbReference type="EMBL" id="CABVQC010000077">
    <property type="protein sequence ID" value="VWC44476.1"/>
    <property type="molecule type" value="Genomic_DNA"/>
</dbReference>
<proteinExistence type="predicted"/>